<feature type="domain" description="Acyl-CoA dehydrogenase/oxidase N-terminal" evidence="8">
    <location>
        <begin position="37"/>
        <end position="148"/>
    </location>
</feature>
<evidence type="ECO:0000313" key="10">
    <source>
        <dbReference type="EMBL" id="GGH27940.1"/>
    </source>
</evidence>
<dbReference type="Pfam" id="PF02771">
    <property type="entry name" value="Acyl-CoA_dh_N"/>
    <property type="match status" value="1"/>
</dbReference>
<reference evidence="10" key="2">
    <citation type="submission" date="2020-09" db="EMBL/GenBank/DDBJ databases">
        <authorList>
            <person name="Sun Q."/>
            <person name="Zhou Y."/>
        </authorList>
    </citation>
    <scope>NUCLEOTIDE SEQUENCE</scope>
    <source>
        <strain evidence="10">CGMCC 1.12214</strain>
    </source>
</reference>
<dbReference type="Gene3D" id="1.10.540.10">
    <property type="entry name" value="Acyl-CoA dehydrogenase/oxidase, N-terminal domain"/>
    <property type="match status" value="1"/>
</dbReference>
<dbReference type="AlphaFoldDB" id="A0A917I931"/>
<dbReference type="EMBL" id="BMES01000002">
    <property type="protein sequence ID" value="GGH27940.1"/>
    <property type="molecule type" value="Genomic_DNA"/>
</dbReference>
<dbReference type="GO" id="GO:0016627">
    <property type="term" value="F:oxidoreductase activity, acting on the CH-CH group of donors"/>
    <property type="evidence" value="ECO:0007669"/>
    <property type="project" value="InterPro"/>
</dbReference>
<dbReference type="InterPro" id="IPR036250">
    <property type="entry name" value="AcylCo_DH-like_C"/>
</dbReference>
<dbReference type="SUPFAM" id="SSF47203">
    <property type="entry name" value="Acyl-CoA dehydrogenase C-terminal domain-like"/>
    <property type="match status" value="1"/>
</dbReference>
<dbReference type="InterPro" id="IPR025878">
    <property type="entry name" value="Acyl-CoA_dh-like_C_dom"/>
</dbReference>
<comment type="caution">
    <text evidence="10">The sequence shown here is derived from an EMBL/GenBank/DDBJ whole genome shotgun (WGS) entry which is preliminary data.</text>
</comment>
<dbReference type="Pfam" id="PF12806">
    <property type="entry name" value="Acyl-CoA_dh_C"/>
    <property type="match status" value="1"/>
</dbReference>
<keyword evidence="4 5" id="KW-0274">FAD</keyword>
<dbReference type="Gene3D" id="2.40.110.10">
    <property type="entry name" value="Butyryl-CoA Dehydrogenase, subunit A, domain 2"/>
    <property type="match status" value="1"/>
</dbReference>
<evidence type="ECO:0000259" key="8">
    <source>
        <dbReference type="Pfam" id="PF02771"/>
    </source>
</evidence>
<dbReference type="InterPro" id="IPR013786">
    <property type="entry name" value="AcylCoA_DH/ox_N"/>
</dbReference>
<protein>
    <submittedName>
        <fullName evidence="10">Acyl-CoA dehydrogenase</fullName>
    </submittedName>
</protein>
<evidence type="ECO:0000256" key="2">
    <source>
        <dbReference type="ARBA" id="ARBA00009347"/>
    </source>
</evidence>
<dbReference type="PANTHER" id="PTHR42803">
    <property type="entry name" value="ACYL-COA DEHYDROGENASE"/>
    <property type="match status" value="1"/>
</dbReference>
<evidence type="ECO:0000256" key="4">
    <source>
        <dbReference type="ARBA" id="ARBA00022827"/>
    </source>
</evidence>
<reference evidence="10" key="1">
    <citation type="journal article" date="2014" name="Int. J. Syst. Evol. Microbiol.">
        <title>Complete genome sequence of Corynebacterium casei LMG S-19264T (=DSM 44701T), isolated from a smear-ripened cheese.</title>
        <authorList>
            <consortium name="US DOE Joint Genome Institute (JGI-PGF)"/>
            <person name="Walter F."/>
            <person name="Albersmeier A."/>
            <person name="Kalinowski J."/>
            <person name="Ruckert C."/>
        </authorList>
    </citation>
    <scope>NUCLEOTIDE SEQUENCE</scope>
    <source>
        <strain evidence="10">CGMCC 1.12214</strain>
    </source>
</reference>
<dbReference type="InterPro" id="IPR052166">
    <property type="entry name" value="Diverse_Acyl-CoA_DH"/>
</dbReference>
<evidence type="ECO:0000259" key="9">
    <source>
        <dbReference type="Pfam" id="PF12806"/>
    </source>
</evidence>
<dbReference type="Proteomes" id="UP000603912">
    <property type="component" value="Unassembled WGS sequence"/>
</dbReference>
<dbReference type="SUPFAM" id="SSF56645">
    <property type="entry name" value="Acyl-CoA dehydrogenase NM domain-like"/>
    <property type="match status" value="1"/>
</dbReference>
<keyword evidence="3 5" id="KW-0285">Flavoprotein</keyword>
<evidence type="ECO:0000259" key="7">
    <source>
        <dbReference type="Pfam" id="PF02770"/>
    </source>
</evidence>
<evidence type="ECO:0000259" key="6">
    <source>
        <dbReference type="Pfam" id="PF00441"/>
    </source>
</evidence>
<keyword evidence="5" id="KW-0560">Oxidoreductase</keyword>
<dbReference type="Gene3D" id="1.20.140.10">
    <property type="entry name" value="Butyryl-CoA Dehydrogenase, subunit A, domain 3"/>
    <property type="match status" value="1"/>
</dbReference>
<gene>
    <name evidence="10" type="primary">acaD9</name>
    <name evidence="10" type="ORF">GCM10007036_36830</name>
</gene>
<dbReference type="InterPro" id="IPR009075">
    <property type="entry name" value="AcylCo_DH/oxidase_C"/>
</dbReference>
<dbReference type="InterPro" id="IPR046373">
    <property type="entry name" value="Acyl-CoA_Oxase/DH_mid-dom_sf"/>
</dbReference>
<accession>A0A917I931</accession>
<organism evidence="10 11">
    <name type="scientific">Alsobacter metallidurans</name>
    <dbReference type="NCBI Taxonomy" id="340221"/>
    <lineage>
        <taxon>Bacteria</taxon>
        <taxon>Pseudomonadati</taxon>
        <taxon>Pseudomonadota</taxon>
        <taxon>Alphaproteobacteria</taxon>
        <taxon>Hyphomicrobiales</taxon>
        <taxon>Alsobacteraceae</taxon>
        <taxon>Alsobacter</taxon>
    </lineage>
</organism>
<dbReference type="InterPro" id="IPR009100">
    <property type="entry name" value="AcylCoA_DH/oxidase_NM_dom_sf"/>
</dbReference>
<dbReference type="Pfam" id="PF02770">
    <property type="entry name" value="Acyl-CoA_dh_M"/>
    <property type="match status" value="1"/>
</dbReference>
<proteinExistence type="inferred from homology"/>
<dbReference type="InterPro" id="IPR037069">
    <property type="entry name" value="AcylCoA_DH/ox_N_sf"/>
</dbReference>
<dbReference type="PANTHER" id="PTHR42803:SF3">
    <property type="entry name" value="ACYL-COA DEHYDROGENASE-RELATED"/>
    <property type="match status" value="1"/>
</dbReference>
<feature type="domain" description="Acyl-CoA dehydrogenase/oxidase C-terminal" evidence="6">
    <location>
        <begin position="293"/>
        <end position="462"/>
    </location>
</feature>
<evidence type="ECO:0000256" key="3">
    <source>
        <dbReference type="ARBA" id="ARBA00022630"/>
    </source>
</evidence>
<dbReference type="GO" id="GO:0050660">
    <property type="term" value="F:flavin adenine dinucleotide binding"/>
    <property type="evidence" value="ECO:0007669"/>
    <property type="project" value="InterPro"/>
</dbReference>
<comment type="similarity">
    <text evidence="2 5">Belongs to the acyl-CoA dehydrogenase family.</text>
</comment>
<dbReference type="RefSeq" id="WP_188519144.1">
    <property type="nucleotide sequence ID" value="NZ_BMES01000002.1"/>
</dbReference>
<dbReference type="InterPro" id="IPR006091">
    <property type="entry name" value="Acyl-CoA_Oxase/DH_mid-dom"/>
</dbReference>
<comment type="cofactor">
    <cofactor evidence="1 5">
        <name>FAD</name>
        <dbReference type="ChEBI" id="CHEBI:57692"/>
    </cofactor>
</comment>
<sequence>MDELIDRRVLDFVLGDWLKVDRLYARAAFAEHSRESTSAMLDVADRVARTRFLPHYKDADRQEPWLENGVVRLLPQIEDALGAFAEAGLSAAPFPERFGGLAAPNVVYSACMAHVMAANIATAAYAMLTTANARLLCAFGSEAQVDALALPQIAGDAFGTMCLSEPQAGSSLADIATRAAPDGEYPLGSRYRLTGTKMWISGGDHQMGRNIVHLVLAKIVGPDGVLPAGTQGVSLFATPKTLADGQRNDIVVAGLNHKMGYRGTVNCLLNFGEGAATPDGAPGAIGYLIGQPGQGLAIMFHMMNEARIGVGLGAAALACRGFALSRRYARERLQGRPPGQRDARAQSPLVAHADVRRMLVAQKAFAEGALSLVLFCAMLVDDEKTALTEEERSDAGRLLGLLTPLAKTWPSEWGLAANDLAIQIHGGYGYTRDFDVEQLYRDNRLNAIHEGTTGIQAADLLDRKILRDEGRGLALLGARVADTISRARLEPSLSGWAHDLAELWAEFSQTIAVLAERDNRRALPHAGPVQSALGHLVIAWIWLDQCVVALPGGPQDPNLAAGITAAANHFFAFEAPRVRIWSNAARNDASLPPALSDFVL</sequence>
<name>A0A917I931_9HYPH</name>
<evidence type="ECO:0000256" key="5">
    <source>
        <dbReference type="RuleBase" id="RU362125"/>
    </source>
</evidence>
<feature type="domain" description="Acyl-CoA oxidase/dehydrogenase middle" evidence="7">
    <location>
        <begin position="161"/>
        <end position="271"/>
    </location>
</feature>
<evidence type="ECO:0000313" key="11">
    <source>
        <dbReference type="Proteomes" id="UP000603912"/>
    </source>
</evidence>
<feature type="domain" description="Acetyl-CoA dehydrogenase-like C-terminal" evidence="9">
    <location>
        <begin position="478"/>
        <end position="589"/>
    </location>
</feature>
<evidence type="ECO:0000256" key="1">
    <source>
        <dbReference type="ARBA" id="ARBA00001974"/>
    </source>
</evidence>
<keyword evidence="11" id="KW-1185">Reference proteome</keyword>
<dbReference type="Pfam" id="PF00441">
    <property type="entry name" value="Acyl-CoA_dh_1"/>
    <property type="match status" value="1"/>
</dbReference>